<sequence>MVFLPVELWLHIVEFLSPEALRKLLGVNSFFYNIAMNLRYRRVELQTLNPKTSKYLARLSDPHVCKRVVELTVSPDFRNYGRIRSPSMLDIVGHAVQYALGRTPPKPEDQATKMLIDVLPGLTSVHSFTIDCHSWGTHSSPELHTFLSTAWNAFGHNLRKLSLRGHASAFKTIIHSTPALPSVTELFLELIDNPLQFDPMDPETLLQDIAPFVNGFASQLQVWTLWSWGTIDLSDFFLALGTFPRLRKFNLQTSFPKTFRIDPSGLTRFLGTHSSHLEHLVLRLNTTPLAFSTTSEQPLSDWMSKTFSSTAAWRFNNLKDLHLYPTVLSGGFSALTACIGQSANTLQGLVVRDRYLSPEEVLLVIDALPPHLKSLRLNVRELNIDIFDRAAKMLPDLRSLSLYVGYISPTFASDVQKRSYADWHLRHIGVWQAGSFLDSHLMQLTSNSIPSIRHFWGDKNDIEDFGLR</sequence>
<evidence type="ECO:0000259" key="1">
    <source>
        <dbReference type="PROSITE" id="PS50181"/>
    </source>
</evidence>
<organism evidence="2 3">
    <name type="scientific">Paramarasmius palmivorus</name>
    <dbReference type="NCBI Taxonomy" id="297713"/>
    <lineage>
        <taxon>Eukaryota</taxon>
        <taxon>Fungi</taxon>
        <taxon>Dikarya</taxon>
        <taxon>Basidiomycota</taxon>
        <taxon>Agaricomycotina</taxon>
        <taxon>Agaricomycetes</taxon>
        <taxon>Agaricomycetidae</taxon>
        <taxon>Agaricales</taxon>
        <taxon>Marasmiineae</taxon>
        <taxon>Marasmiaceae</taxon>
        <taxon>Paramarasmius</taxon>
    </lineage>
</organism>
<evidence type="ECO:0000313" key="2">
    <source>
        <dbReference type="EMBL" id="KAK7050920.1"/>
    </source>
</evidence>
<name>A0AAW0DIL6_9AGAR</name>
<dbReference type="InterPro" id="IPR001810">
    <property type="entry name" value="F-box_dom"/>
</dbReference>
<dbReference type="AlphaFoldDB" id="A0AAW0DIL6"/>
<gene>
    <name evidence="2" type="ORF">VNI00_005032</name>
</gene>
<evidence type="ECO:0000313" key="3">
    <source>
        <dbReference type="Proteomes" id="UP001383192"/>
    </source>
</evidence>
<dbReference type="CDD" id="cd09917">
    <property type="entry name" value="F-box_SF"/>
    <property type="match status" value="1"/>
</dbReference>
<dbReference type="EMBL" id="JAYKXP010000014">
    <property type="protein sequence ID" value="KAK7050920.1"/>
    <property type="molecule type" value="Genomic_DNA"/>
</dbReference>
<keyword evidence="3" id="KW-1185">Reference proteome</keyword>
<feature type="domain" description="F-box" evidence="1">
    <location>
        <begin position="1"/>
        <end position="43"/>
    </location>
</feature>
<dbReference type="Proteomes" id="UP001383192">
    <property type="component" value="Unassembled WGS sequence"/>
</dbReference>
<dbReference type="SUPFAM" id="SSF52047">
    <property type="entry name" value="RNI-like"/>
    <property type="match status" value="1"/>
</dbReference>
<proteinExistence type="predicted"/>
<dbReference type="PROSITE" id="PS50181">
    <property type="entry name" value="FBOX"/>
    <property type="match status" value="1"/>
</dbReference>
<reference evidence="2 3" key="1">
    <citation type="submission" date="2024-01" db="EMBL/GenBank/DDBJ databases">
        <title>A draft genome for a cacao thread blight-causing isolate of Paramarasmius palmivorus.</title>
        <authorList>
            <person name="Baruah I.K."/>
            <person name="Bukari Y."/>
            <person name="Amoako-Attah I."/>
            <person name="Meinhardt L.W."/>
            <person name="Bailey B.A."/>
            <person name="Cohen S.P."/>
        </authorList>
    </citation>
    <scope>NUCLEOTIDE SEQUENCE [LARGE SCALE GENOMIC DNA]</scope>
    <source>
        <strain evidence="2 3">GH-12</strain>
    </source>
</reference>
<comment type="caution">
    <text evidence="2">The sequence shown here is derived from an EMBL/GenBank/DDBJ whole genome shotgun (WGS) entry which is preliminary data.</text>
</comment>
<protein>
    <recommendedName>
        <fullName evidence="1">F-box domain-containing protein</fullName>
    </recommendedName>
</protein>
<dbReference type="InterPro" id="IPR032675">
    <property type="entry name" value="LRR_dom_sf"/>
</dbReference>
<accession>A0AAW0DIL6</accession>
<dbReference type="Gene3D" id="3.80.10.10">
    <property type="entry name" value="Ribonuclease Inhibitor"/>
    <property type="match status" value="1"/>
</dbReference>
<dbReference type="SUPFAM" id="SSF81383">
    <property type="entry name" value="F-box domain"/>
    <property type="match status" value="1"/>
</dbReference>
<dbReference type="InterPro" id="IPR036047">
    <property type="entry name" value="F-box-like_dom_sf"/>
</dbReference>